<evidence type="ECO:0000313" key="2">
    <source>
        <dbReference type="Proteomes" id="UP001173801"/>
    </source>
</evidence>
<sequence>MDFSKADFRTGGVRENLSVYSALDVKTNKFNKAQLNELSKSVEALASSHDIKVNSGTSEFKNNVFFRDGVSGSYIKIGLSDENLETLKRVFGSEGVYQKDSKSVILNGKAESFVSGWFGDIAYQRGYLAADSNNNGSLNKEEQEKTHSYFGEIAAAINVGQKVLDVKSIGMASYFSKSDYASPLINAPSGFSFTSQTIEAELNRTLSADKNQDKKITQNEIMSNSQSDEYLRNSVAALADTRDLRVSEVTTDKDEIKMLEALQARLKLETLGKAGLNKDDIEALAKFFPSALSQAEIKSDDEKTAQTLSLDEINNNANINYEQTKVMQSLLTELQISFEESLKVDKLV</sequence>
<organism evidence="1 2">
    <name type="scientific">Campylobacter gastrosuis</name>
    <dbReference type="NCBI Taxonomy" id="2974576"/>
    <lineage>
        <taxon>Bacteria</taxon>
        <taxon>Pseudomonadati</taxon>
        <taxon>Campylobacterota</taxon>
        <taxon>Epsilonproteobacteria</taxon>
        <taxon>Campylobacterales</taxon>
        <taxon>Campylobacteraceae</taxon>
        <taxon>Campylobacter</taxon>
    </lineage>
</organism>
<reference evidence="1" key="2">
    <citation type="journal article" date="2023" name="Microorganisms">
        <title>Isolation and Genomic Characteristics of Cat-Borne Campylobacter felis sp. nov. and Sheep-Borne Campylobacter ovis sp. nov.</title>
        <authorList>
            <person name="Wang H."/>
            <person name="Li Y."/>
            <person name="Gu Y."/>
            <person name="Zhou G."/>
            <person name="Chen X."/>
            <person name="Zhang X."/>
            <person name="Shao Z."/>
            <person name="Zhang J."/>
            <person name="Zhang M."/>
        </authorList>
    </citation>
    <scope>NUCLEOTIDE SEQUENCE</scope>
    <source>
        <strain evidence="1">PS10</strain>
    </source>
</reference>
<keyword evidence="2" id="KW-1185">Reference proteome</keyword>
<dbReference type="RefSeq" id="WP_284938489.1">
    <property type="nucleotide sequence ID" value="NZ_JANURM010000020.1"/>
</dbReference>
<name>A0ABT7HSS8_9BACT</name>
<comment type="caution">
    <text evidence="1">The sequence shown here is derived from an EMBL/GenBank/DDBJ whole genome shotgun (WGS) entry which is preliminary data.</text>
</comment>
<reference evidence="1" key="1">
    <citation type="submission" date="2022-08" db="EMBL/GenBank/DDBJ databases">
        <authorList>
            <person name="Wang H."/>
        </authorList>
    </citation>
    <scope>NUCLEOTIDE SEQUENCE</scope>
    <source>
        <strain evidence="1">PS10</strain>
    </source>
</reference>
<gene>
    <name evidence="1" type="ORF">NYG85_10300</name>
</gene>
<evidence type="ECO:0000313" key="1">
    <source>
        <dbReference type="EMBL" id="MDL0089750.1"/>
    </source>
</evidence>
<dbReference type="EMBL" id="JANURM010000020">
    <property type="protein sequence ID" value="MDL0089750.1"/>
    <property type="molecule type" value="Genomic_DNA"/>
</dbReference>
<dbReference type="Proteomes" id="UP001173801">
    <property type="component" value="Unassembled WGS sequence"/>
</dbReference>
<proteinExistence type="predicted"/>
<protein>
    <submittedName>
        <fullName evidence="1">Uncharacterized protein</fullName>
    </submittedName>
</protein>
<accession>A0ABT7HSS8</accession>